<sequence length="66" mass="7262">MDESMGLYLGVLICLAIFFLPTIIALFKKHPKKVGILLVNIVGIFGGLGWLAALIWCFILPKEQSS</sequence>
<proteinExistence type="predicted"/>
<protein>
    <submittedName>
        <fullName evidence="2">Superinfection immunity protein</fullName>
    </submittedName>
</protein>
<keyword evidence="1" id="KW-0472">Membrane</keyword>
<gene>
    <name evidence="2" type="ORF">D0911_03295</name>
</gene>
<feature type="transmembrane region" description="Helical" evidence="1">
    <location>
        <begin position="6"/>
        <end position="27"/>
    </location>
</feature>
<keyword evidence="3" id="KW-1185">Reference proteome</keyword>
<dbReference type="Proteomes" id="UP000274695">
    <property type="component" value="Unassembled WGS sequence"/>
</dbReference>
<reference evidence="2 3" key="1">
    <citation type="submission" date="2018-10" db="EMBL/GenBank/DDBJ databases">
        <title>Draft genome sequence of Zhongshania sp. DSW25-10.</title>
        <authorList>
            <person name="Oh J."/>
        </authorList>
    </citation>
    <scope>NUCLEOTIDE SEQUENCE [LARGE SCALE GENOMIC DNA]</scope>
    <source>
        <strain evidence="2 3">DSW25-10</strain>
    </source>
</reference>
<evidence type="ECO:0000313" key="2">
    <source>
        <dbReference type="EMBL" id="RNL67262.1"/>
    </source>
</evidence>
<keyword evidence="1" id="KW-1133">Transmembrane helix</keyword>
<name>A0ABX9W7J0_9GAMM</name>
<feature type="transmembrane region" description="Helical" evidence="1">
    <location>
        <begin position="34"/>
        <end position="61"/>
    </location>
</feature>
<evidence type="ECO:0000256" key="1">
    <source>
        <dbReference type="SAM" id="Phobius"/>
    </source>
</evidence>
<dbReference type="EMBL" id="RHGB01000002">
    <property type="protein sequence ID" value="RNL67262.1"/>
    <property type="molecule type" value="Genomic_DNA"/>
</dbReference>
<dbReference type="RefSeq" id="WP_123181474.1">
    <property type="nucleotide sequence ID" value="NZ_RHGB01000002.1"/>
</dbReference>
<keyword evidence="1" id="KW-0812">Transmembrane</keyword>
<comment type="caution">
    <text evidence="2">The sequence shown here is derived from an EMBL/GenBank/DDBJ whole genome shotgun (WGS) entry which is preliminary data.</text>
</comment>
<organism evidence="2 3">
    <name type="scientific">Zhongshania marina</name>
    <dbReference type="NCBI Taxonomy" id="2304603"/>
    <lineage>
        <taxon>Bacteria</taxon>
        <taxon>Pseudomonadati</taxon>
        <taxon>Pseudomonadota</taxon>
        <taxon>Gammaproteobacteria</taxon>
        <taxon>Cellvibrionales</taxon>
        <taxon>Spongiibacteraceae</taxon>
        <taxon>Zhongshania</taxon>
    </lineage>
</organism>
<accession>A0ABX9W7J0</accession>
<dbReference type="InterPro" id="IPR016410">
    <property type="entry name" value="Phage_imm"/>
</dbReference>
<evidence type="ECO:0000313" key="3">
    <source>
        <dbReference type="Proteomes" id="UP000274695"/>
    </source>
</evidence>
<dbReference type="Pfam" id="PF14373">
    <property type="entry name" value="Imm_superinfect"/>
    <property type="match status" value="1"/>
</dbReference>